<feature type="binding site" evidence="12">
    <location>
        <position position="82"/>
    </location>
    <ligand>
        <name>Na(+)</name>
        <dbReference type="ChEBI" id="CHEBI:29101"/>
        <note>structural</note>
    </ligand>
</feature>
<feature type="transmembrane region" description="Helical" evidence="12">
    <location>
        <begin position="27"/>
        <end position="50"/>
    </location>
</feature>
<evidence type="ECO:0000256" key="9">
    <source>
        <dbReference type="ARBA" id="ARBA00023303"/>
    </source>
</evidence>
<dbReference type="HAMAP" id="MF_00454">
    <property type="entry name" value="FluC"/>
    <property type="match status" value="1"/>
</dbReference>
<feature type="transmembrane region" description="Helical" evidence="12">
    <location>
        <begin position="71"/>
        <end position="95"/>
    </location>
</feature>
<organism evidence="13 14">
    <name type="scientific">Halomonas cibimaris</name>
    <dbReference type="NCBI Taxonomy" id="657012"/>
    <lineage>
        <taxon>Bacteria</taxon>
        <taxon>Pseudomonadati</taxon>
        <taxon>Pseudomonadota</taxon>
        <taxon>Gammaproteobacteria</taxon>
        <taxon>Oceanospirillales</taxon>
        <taxon>Halomonadaceae</taxon>
        <taxon>Halomonas</taxon>
    </lineage>
</organism>
<evidence type="ECO:0000256" key="11">
    <source>
        <dbReference type="ARBA" id="ARBA00035585"/>
    </source>
</evidence>
<evidence type="ECO:0000256" key="6">
    <source>
        <dbReference type="ARBA" id="ARBA00023053"/>
    </source>
</evidence>
<comment type="catalytic activity">
    <reaction evidence="11">
        <text>fluoride(in) = fluoride(out)</text>
        <dbReference type="Rhea" id="RHEA:76159"/>
        <dbReference type="ChEBI" id="CHEBI:17051"/>
    </reaction>
    <physiologicalReaction direction="left-to-right" evidence="11">
        <dbReference type="Rhea" id="RHEA:76160"/>
    </physiologicalReaction>
</comment>
<proteinExistence type="inferred from homology"/>
<keyword evidence="12" id="KW-0479">Metal-binding</keyword>
<evidence type="ECO:0000256" key="10">
    <source>
        <dbReference type="ARBA" id="ARBA00035120"/>
    </source>
</evidence>
<evidence type="ECO:0000256" key="2">
    <source>
        <dbReference type="ARBA" id="ARBA00022475"/>
    </source>
</evidence>
<comment type="function">
    <text evidence="12">Fluoride-specific ion channel. Important for reducing fluoride concentration in the cell, thus reducing its toxicity.</text>
</comment>
<keyword evidence="9 12" id="KW-0407">Ion channel</keyword>
<evidence type="ECO:0000256" key="5">
    <source>
        <dbReference type="ARBA" id="ARBA00022989"/>
    </source>
</evidence>
<dbReference type="PANTHER" id="PTHR28259:SF1">
    <property type="entry name" value="FLUORIDE EXPORT PROTEIN 1-RELATED"/>
    <property type="match status" value="1"/>
</dbReference>
<keyword evidence="5 12" id="KW-1133">Transmembrane helix</keyword>
<comment type="caution">
    <text evidence="13">The sequence shown here is derived from an EMBL/GenBank/DDBJ whole genome shotgun (WGS) entry which is preliminary data.</text>
</comment>
<evidence type="ECO:0000256" key="8">
    <source>
        <dbReference type="ARBA" id="ARBA00023136"/>
    </source>
</evidence>
<comment type="subcellular location">
    <subcellularLocation>
        <location evidence="1 12">Cell membrane</location>
        <topology evidence="1 12">Multi-pass membrane protein</topology>
    </subcellularLocation>
</comment>
<keyword evidence="7 12" id="KW-0406">Ion transport</keyword>
<keyword evidence="2 12" id="KW-1003">Cell membrane</keyword>
<keyword evidence="8 12" id="KW-0472">Membrane</keyword>
<dbReference type="PANTHER" id="PTHR28259">
    <property type="entry name" value="FLUORIDE EXPORT PROTEIN 1-RELATED"/>
    <property type="match status" value="1"/>
</dbReference>
<reference evidence="14" key="1">
    <citation type="journal article" date="2019" name="Int. J. Syst. Evol. Microbiol.">
        <title>The Global Catalogue of Microorganisms (GCM) 10K type strain sequencing project: providing services to taxonomists for standard genome sequencing and annotation.</title>
        <authorList>
            <consortium name="The Broad Institute Genomics Platform"/>
            <consortium name="The Broad Institute Genome Sequencing Center for Infectious Disease"/>
            <person name="Wu L."/>
            <person name="Ma J."/>
        </authorList>
    </citation>
    <scope>NUCLEOTIDE SEQUENCE [LARGE SCALE GENOMIC DNA]</scope>
    <source>
        <strain evidence="14">JCM 16914</strain>
    </source>
</reference>
<evidence type="ECO:0000313" key="13">
    <source>
        <dbReference type="EMBL" id="GAA3909402.1"/>
    </source>
</evidence>
<name>A0ABP7LXK4_9GAMM</name>
<keyword evidence="6 12" id="KW-0915">Sodium</keyword>
<dbReference type="InterPro" id="IPR003691">
    <property type="entry name" value="FluC"/>
</dbReference>
<evidence type="ECO:0000256" key="1">
    <source>
        <dbReference type="ARBA" id="ARBA00004651"/>
    </source>
</evidence>
<keyword evidence="14" id="KW-1185">Reference proteome</keyword>
<comment type="activity regulation">
    <text evidence="12">Na(+) is not transported, but it plays an essential structural role and its presence is essential for fluoride channel function.</text>
</comment>
<protein>
    <recommendedName>
        <fullName evidence="12">Fluoride-specific ion channel FluC</fullName>
    </recommendedName>
</protein>
<sequence>MTALRFYLSVAAGSALGAGARYAITLAAAAMIGSAFWLATLGVNLAGAALMTAYSTRAAQSPGGALARWHAFWTTGFCGGFTTFSLFSVDAVVLWQRGQPGLALGYVAASVAGWLAAARLGQRLARS</sequence>
<dbReference type="Proteomes" id="UP001500133">
    <property type="component" value="Unassembled WGS sequence"/>
</dbReference>
<evidence type="ECO:0000313" key="14">
    <source>
        <dbReference type="Proteomes" id="UP001500133"/>
    </source>
</evidence>
<keyword evidence="4 12" id="KW-0812">Transmembrane</keyword>
<evidence type="ECO:0000256" key="4">
    <source>
        <dbReference type="ARBA" id="ARBA00022692"/>
    </source>
</evidence>
<dbReference type="RefSeq" id="WP_344704807.1">
    <property type="nucleotide sequence ID" value="NZ_BAAAZT010000076.1"/>
</dbReference>
<evidence type="ECO:0000256" key="7">
    <source>
        <dbReference type="ARBA" id="ARBA00023065"/>
    </source>
</evidence>
<dbReference type="Pfam" id="PF02537">
    <property type="entry name" value="CRCB"/>
    <property type="match status" value="1"/>
</dbReference>
<feature type="binding site" evidence="12">
    <location>
        <position position="79"/>
    </location>
    <ligand>
        <name>Na(+)</name>
        <dbReference type="ChEBI" id="CHEBI:29101"/>
        <note>structural</note>
    </ligand>
</feature>
<accession>A0ABP7LXK4</accession>
<dbReference type="EMBL" id="BAAAZT010000076">
    <property type="protein sequence ID" value="GAA3909402.1"/>
    <property type="molecule type" value="Genomic_DNA"/>
</dbReference>
<evidence type="ECO:0000256" key="12">
    <source>
        <dbReference type="HAMAP-Rule" id="MF_00454"/>
    </source>
</evidence>
<keyword evidence="3" id="KW-0997">Cell inner membrane</keyword>
<evidence type="ECO:0000256" key="3">
    <source>
        <dbReference type="ARBA" id="ARBA00022519"/>
    </source>
</evidence>
<gene>
    <name evidence="13" type="primary">crcB_2</name>
    <name evidence="12" type="synonym">crcB</name>
    <name evidence="12" type="synonym">fluC</name>
    <name evidence="13" type="ORF">GCM10022228_20110</name>
</gene>
<comment type="similarity">
    <text evidence="10 12">Belongs to the fluoride channel Fluc/FEX (TC 1.A.43) family.</text>
</comment>
<feature type="transmembrane region" description="Helical" evidence="12">
    <location>
        <begin position="101"/>
        <end position="121"/>
    </location>
</feature>
<keyword evidence="12" id="KW-0813">Transport</keyword>